<protein>
    <submittedName>
        <fullName evidence="1">Uncharacterized protein</fullName>
    </submittedName>
</protein>
<reference evidence="1 2" key="1">
    <citation type="submission" date="2019-05" db="EMBL/GenBank/DDBJ databases">
        <title>Another draft genome of Portunus trituberculatus and its Hox gene families provides insights of decapod evolution.</title>
        <authorList>
            <person name="Jeong J.-H."/>
            <person name="Song I."/>
            <person name="Kim S."/>
            <person name="Choi T."/>
            <person name="Kim D."/>
            <person name="Ryu S."/>
            <person name="Kim W."/>
        </authorList>
    </citation>
    <scope>NUCLEOTIDE SEQUENCE [LARGE SCALE GENOMIC DNA]</scope>
    <source>
        <tissue evidence="1">Muscle</tissue>
    </source>
</reference>
<gene>
    <name evidence="1" type="ORF">E2C01_073200</name>
</gene>
<organism evidence="1 2">
    <name type="scientific">Portunus trituberculatus</name>
    <name type="common">Swimming crab</name>
    <name type="synonym">Neptunus trituberculatus</name>
    <dbReference type="NCBI Taxonomy" id="210409"/>
    <lineage>
        <taxon>Eukaryota</taxon>
        <taxon>Metazoa</taxon>
        <taxon>Ecdysozoa</taxon>
        <taxon>Arthropoda</taxon>
        <taxon>Crustacea</taxon>
        <taxon>Multicrustacea</taxon>
        <taxon>Malacostraca</taxon>
        <taxon>Eumalacostraca</taxon>
        <taxon>Eucarida</taxon>
        <taxon>Decapoda</taxon>
        <taxon>Pleocyemata</taxon>
        <taxon>Brachyura</taxon>
        <taxon>Eubrachyura</taxon>
        <taxon>Portunoidea</taxon>
        <taxon>Portunidae</taxon>
        <taxon>Portuninae</taxon>
        <taxon>Portunus</taxon>
    </lineage>
</organism>
<dbReference type="Proteomes" id="UP000324222">
    <property type="component" value="Unassembled WGS sequence"/>
</dbReference>
<dbReference type="EMBL" id="VSRR010049148">
    <property type="protein sequence ID" value="MPC78705.1"/>
    <property type="molecule type" value="Genomic_DNA"/>
</dbReference>
<evidence type="ECO:0000313" key="1">
    <source>
        <dbReference type="EMBL" id="MPC78705.1"/>
    </source>
</evidence>
<evidence type="ECO:0000313" key="2">
    <source>
        <dbReference type="Proteomes" id="UP000324222"/>
    </source>
</evidence>
<comment type="caution">
    <text evidence="1">The sequence shown here is derived from an EMBL/GenBank/DDBJ whole genome shotgun (WGS) entry which is preliminary data.</text>
</comment>
<accession>A0A5B7I984</accession>
<dbReference type="AlphaFoldDB" id="A0A5B7I984"/>
<name>A0A5B7I984_PORTR</name>
<keyword evidence="2" id="KW-1185">Reference proteome</keyword>
<proteinExistence type="predicted"/>
<sequence>MYTQFEKNPVLLLERKEKILKVSILKSAGFSKNNFGGVQGRSHDSIDVCSLTKILGMYSERFCAITTTIFQGHRDD</sequence>